<gene>
    <name evidence="1" type="ORF">QVD17_39427</name>
</gene>
<comment type="caution">
    <text evidence="1">The sequence shown here is derived from an EMBL/GenBank/DDBJ whole genome shotgun (WGS) entry which is preliminary data.</text>
</comment>
<sequence length="68" mass="7861">MEDLKMLIEGFNRRKMEADAERNKAKTSQEVTHPRIVVPQARVTVKLFSHPLTLSPKHSQLQSSHLIR</sequence>
<keyword evidence="2" id="KW-1185">Reference proteome</keyword>
<dbReference type="AlphaFoldDB" id="A0AAD8JU14"/>
<dbReference type="Proteomes" id="UP001229421">
    <property type="component" value="Unassembled WGS sequence"/>
</dbReference>
<proteinExistence type="predicted"/>
<accession>A0AAD8JU14</accession>
<dbReference type="EMBL" id="JAUHHV010000011">
    <property type="protein sequence ID" value="KAK1407800.1"/>
    <property type="molecule type" value="Genomic_DNA"/>
</dbReference>
<evidence type="ECO:0000313" key="2">
    <source>
        <dbReference type="Proteomes" id="UP001229421"/>
    </source>
</evidence>
<organism evidence="1 2">
    <name type="scientific">Tagetes erecta</name>
    <name type="common">African marigold</name>
    <dbReference type="NCBI Taxonomy" id="13708"/>
    <lineage>
        <taxon>Eukaryota</taxon>
        <taxon>Viridiplantae</taxon>
        <taxon>Streptophyta</taxon>
        <taxon>Embryophyta</taxon>
        <taxon>Tracheophyta</taxon>
        <taxon>Spermatophyta</taxon>
        <taxon>Magnoliopsida</taxon>
        <taxon>eudicotyledons</taxon>
        <taxon>Gunneridae</taxon>
        <taxon>Pentapetalae</taxon>
        <taxon>asterids</taxon>
        <taxon>campanulids</taxon>
        <taxon>Asterales</taxon>
        <taxon>Asteraceae</taxon>
        <taxon>Asteroideae</taxon>
        <taxon>Heliantheae alliance</taxon>
        <taxon>Tageteae</taxon>
        <taxon>Tagetes</taxon>
    </lineage>
</organism>
<name>A0AAD8JU14_TARER</name>
<reference evidence="1" key="1">
    <citation type="journal article" date="2023" name="bioRxiv">
        <title>Improved chromosome-level genome assembly for marigold (Tagetes erecta).</title>
        <authorList>
            <person name="Jiang F."/>
            <person name="Yuan L."/>
            <person name="Wang S."/>
            <person name="Wang H."/>
            <person name="Xu D."/>
            <person name="Wang A."/>
            <person name="Fan W."/>
        </authorList>
    </citation>
    <scope>NUCLEOTIDE SEQUENCE</scope>
    <source>
        <strain evidence="1">WSJ</strain>
        <tissue evidence="1">Leaf</tissue>
    </source>
</reference>
<evidence type="ECO:0000313" key="1">
    <source>
        <dbReference type="EMBL" id="KAK1407800.1"/>
    </source>
</evidence>
<protein>
    <submittedName>
        <fullName evidence="1">Uncharacterized protein</fullName>
    </submittedName>
</protein>